<evidence type="ECO:0000313" key="2">
    <source>
        <dbReference type="EMBL" id="MFC3107539.1"/>
    </source>
</evidence>
<gene>
    <name evidence="2" type="ORF">ACFOFO_06125</name>
</gene>
<sequence length="148" mass="16606">MIEPVEVNELPEIMALIEYTVAESVDADADEKPSLLQNIRQNLDWWSQHRDQAVHLKFSVHGRIVGVVLVKNFWNLCNLFVAPAQHGQGIGRALTFAAIERCRGKTERPALRLNSSRNAVGFYEGIGFVRTVTDTPPPQGCTPLEHKF</sequence>
<dbReference type="GO" id="GO:0016746">
    <property type="term" value="F:acyltransferase activity"/>
    <property type="evidence" value="ECO:0007669"/>
    <property type="project" value="UniProtKB-KW"/>
</dbReference>
<dbReference type="EC" id="2.3.1.-" evidence="2"/>
<evidence type="ECO:0000259" key="1">
    <source>
        <dbReference type="PROSITE" id="PS51186"/>
    </source>
</evidence>
<dbReference type="InterPro" id="IPR000182">
    <property type="entry name" value="GNAT_dom"/>
</dbReference>
<keyword evidence="3" id="KW-1185">Reference proteome</keyword>
<dbReference type="CDD" id="cd04301">
    <property type="entry name" value="NAT_SF"/>
    <property type="match status" value="1"/>
</dbReference>
<dbReference type="Proteomes" id="UP001595530">
    <property type="component" value="Unassembled WGS sequence"/>
</dbReference>
<dbReference type="RefSeq" id="WP_390323380.1">
    <property type="nucleotide sequence ID" value="NZ_JBHRTP010000017.1"/>
</dbReference>
<organism evidence="2 3">
    <name type="scientific">Undibacterium arcticum</name>
    <dbReference type="NCBI Taxonomy" id="1762892"/>
    <lineage>
        <taxon>Bacteria</taxon>
        <taxon>Pseudomonadati</taxon>
        <taxon>Pseudomonadota</taxon>
        <taxon>Betaproteobacteria</taxon>
        <taxon>Burkholderiales</taxon>
        <taxon>Oxalobacteraceae</taxon>
        <taxon>Undibacterium</taxon>
    </lineage>
</organism>
<dbReference type="InterPro" id="IPR016181">
    <property type="entry name" value="Acyl_CoA_acyltransferase"/>
</dbReference>
<proteinExistence type="predicted"/>
<dbReference type="PROSITE" id="PS51186">
    <property type="entry name" value="GNAT"/>
    <property type="match status" value="1"/>
</dbReference>
<comment type="caution">
    <text evidence="2">The sequence shown here is derived from an EMBL/GenBank/DDBJ whole genome shotgun (WGS) entry which is preliminary data.</text>
</comment>
<dbReference type="SUPFAM" id="SSF55729">
    <property type="entry name" value="Acyl-CoA N-acyltransferases (Nat)"/>
    <property type="match status" value="1"/>
</dbReference>
<dbReference type="Gene3D" id="3.40.630.30">
    <property type="match status" value="1"/>
</dbReference>
<reference evidence="3" key="1">
    <citation type="journal article" date="2019" name="Int. J. Syst. Evol. Microbiol.">
        <title>The Global Catalogue of Microorganisms (GCM) 10K type strain sequencing project: providing services to taxonomists for standard genome sequencing and annotation.</title>
        <authorList>
            <consortium name="The Broad Institute Genomics Platform"/>
            <consortium name="The Broad Institute Genome Sequencing Center for Infectious Disease"/>
            <person name="Wu L."/>
            <person name="Ma J."/>
        </authorList>
    </citation>
    <scope>NUCLEOTIDE SEQUENCE [LARGE SCALE GENOMIC DNA]</scope>
    <source>
        <strain evidence="3">KCTC 42986</strain>
    </source>
</reference>
<evidence type="ECO:0000313" key="3">
    <source>
        <dbReference type="Proteomes" id="UP001595530"/>
    </source>
</evidence>
<protein>
    <submittedName>
        <fullName evidence="2">GNAT family N-acetyltransferase</fullName>
        <ecNumber evidence="2">2.3.1.-</ecNumber>
    </submittedName>
</protein>
<keyword evidence="2" id="KW-0808">Transferase</keyword>
<name>A0ABV7EXX2_9BURK</name>
<dbReference type="Pfam" id="PF13673">
    <property type="entry name" value="Acetyltransf_10"/>
    <property type="match status" value="1"/>
</dbReference>
<dbReference type="EMBL" id="JBHRTP010000017">
    <property type="protein sequence ID" value="MFC3107539.1"/>
    <property type="molecule type" value="Genomic_DNA"/>
</dbReference>
<feature type="domain" description="N-acetyltransferase" evidence="1">
    <location>
        <begin position="1"/>
        <end position="148"/>
    </location>
</feature>
<accession>A0ABV7EXX2</accession>
<keyword evidence="2" id="KW-0012">Acyltransferase</keyword>